<dbReference type="InterPro" id="IPR022742">
    <property type="entry name" value="Hydrolase_4"/>
</dbReference>
<comment type="catalytic activity">
    <reaction evidence="1">
        <text>Hydrolyzes glycerol monoesters of long-chain fatty acids.</text>
        <dbReference type="EC" id="3.1.1.23"/>
    </reaction>
</comment>
<accession>A0A117LH28</accession>
<evidence type="ECO:0000256" key="4">
    <source>
        <dbReference type="ARBA" id="ARBA00071261"/>
    </source>
</evidence>
<comment type="similarity">
    <text evidence="2">Belongs to the AB hydrolase superfamily.</text>
</comment>
<gene>
    <name evidence="7" type="ORF">XD73_0354</name>
</gene>
<reference evidence="7 8" key="1">
    <citation type="journal article" date="2015" name="MBio">
        <title>Genome-Resolved Metagenomic Analysis Reveals Roles for Candidate Phyla and Other Microbial Community Members in Biogeochemical Transformations in Oil Reservoirs.</title>
        <authorList>
            <person name="Hu P."/>
            <person name="Tom L."/>
            <person name="Singh A."/>
            <person name="Thomas B.C."/>
            <person name="Baker B.J."/>
            <person name="Piceno Y.M."/>
            <person name="Andersen G.L."/>
            <person name="Banfield J.F."/>
        </authorList>
    </citation>
    <scope>NUCLEOTIDE SEQUENCE [LARGE SCALE GENOMIC DNA]</scope>
    <source>
        <strain evidence="7">46_16</strain>
    </source>
</reference>
<dbReference type="PRINTS" id="PR00111">
    <property type="entry name" value="ABHYDROLASE"/>
</dbReference>
<dbReference type="GO" id="GO:0047372">
    <property type="term" value="F:monoacylglycerol lipase activity"/>
    <property type="evidence" value="ECO:0007669"/>
    <property type="project" value="UniProtKB-EC"/>
</dbReference>
<dbReference type="InterPro" id="IPR029058">
    <property type="entry name" value="AB_hydrolase_fold"/>
</dbReference>
<sequence>MNHQTWEWKTSNNVKMFAQKWTPDKSIQASIILIHGFGEHSSRYANMAKFYCEHQIQVLAFDIYGHGQSGGIRGHVPDQFTYFNDLDDFIEQTKKDMLKKPVFLYGHSMGGMIVLAYVLKKHPSFTGIITTSPLIDTAKPMNGFTKTLAKIMNRLAPRMMMDSGLDRNYLSRDTKIVDAYNADPYVFGKVSTRLGAFMVDTEKYIREHASEFDQPLLMMVGSDERIVSKPEIDTFMQSVPQGTYKIWDGYYHELHNEPGKEQVFEYTLAWMHDRM</sequence>
<dbReference type="Proteomes" id="UP000064249">
    <property type="component" value="Unassembled WGS sequence"/>
</dbReference>
<dbReference type="InterPro" id="IPR000073">
    <property type="entry name" value="AB_hydrolase_1"/>
</dbReference>
<evidence type="ECO:0000313" key="7">
    <source>
        <dbReference type="EMBL" id="KUK46782.1"/>
    </source>
</evidence>
<dbReference type="InterPro" id="IPR051044">
    <property type="entry name" value="MAG_DAG_Lipase"/>
</dbReference>
<evidence type="ECO:0000256" key="1">
    <source>
        <dbReference type="ARBA" id="ARBA00001613"/>
    </source>
</evidence>
<dbReference type="Gene3D" id="3.40.50.1820">
    <property type="entry name" value="alpha/beta hydrolase"/>
    <property type="match status" value="1"/>
</dbReference>
<evidence type="ECO:0000259" key="6">
    <source>
        <dbReference type="Pfam" id="PF12146"/>
    </source>
</evidence>
<dbReference type="SUPFAM" id="SSF53474">
    <property type="entry name" value="alpha/beta-Hydrolases"/>
    <property type="match status" value="1"/>
</dbReference>
<evidence type="ECO:0000256" key="5">
    <source>
        <dbReference type="SAM" id="Phobius"/>
    </source>
</evidence>
<dbReference type="FunFam" id="3.40.50.1820:FF:000117">
    <property type="entry name" value="Monoglyceride lipase, putative"/>
    <property type="match status" value="1"/>
</dbReference>
<dbReference type="PANTHER" id="PTHR11614">
    <property type="entry name" value="PHOSPHOLIPASE-RELATED"/>
    <property type="match status" value="1"/>
</dbReference>
<feature type="transmembrane region" description="Helical" evidence="5">
    <location>
        <begin position="102"/>
        <end position="119"/>
    </location>
</feature>
<keyword evidence="5" id="KW-0472">Membrane</keyword>
<evidence type="ECO:0000256" key="2">
    <source>
        <dbReference type="ARBA" id="ARBA00008645"/>
    </source>
</evidence>
<evidence type="ECO:0000256" key="3">
    <source>
        <dbReference type="ARBA" id="ARBA00013254"/>
    </source>
</evidence>
<dbReference type="AlphaFoldDB" id="A0A117LH28"/>
<dbReference type="EC" id="3.1.1.23" evidence="3"/>
<organism evidence="7 8">
    <name type="scientific">Anaerolinea thermophila</name>
    <dbReference type="NCBI Taxonomy" id="167964"/>
    <lineage>
        <taxon>Bacteria</taxon>
        <taxon>Bacillati</taxon>
        <taxon>Chloroflexota</taxon>
        <taxon>Anaerolineae</taxon>
        <taxon>Anaerolineales</taxon>
        <taxon>Anaerolineaceae</taxon>
        <taxon>Anaerolinea</taxon>
    </lineage>
</organism>
<protein>
    <recommendedName>
        <fullName evidence="4">Monoacylglycerol lipase</fullName>
        <ecNumber evidence="3">3.1.1.23</ecNumber>
    </recommendedName>
</protein>
<dbReference type="EMBL" id="LGFU01000008">
    <property type="protein sequence ID" value="KUK46782.1"/>
    <property type="molecule type" value="Genomic_DNA"/>
</dbReference>
<proteinExistence type="inferred from homology"/>
<keyword evidence="5" id="KW-0812">Transmembrane</keyword>
<name>A0A117LH28_9CHLR</name>
<comment type="caution">
    <text evidence="7">The sequence shown here is derived from an EMBL/GenBank/DDBJ whole genome shotgun (WGS) entry which is preliminary data.</text>
</comment>
<dbReference type="Pfam" id="PF12146">
    <property type="entry name" value="Hydrolase_4"/>
    <property type="match status" value="1"/>
</dbReference>
<feature type="domain" description="Serine aminopeptidase S33" evidence="6">
    <location>
        <begin position="27"/>
        <end position="258"/>
    </location>
</feature>
<evidence type="ECO:0000313" key="8">
    <source>
        <dbReference type="Proteomes" id="UP000064249"/>
    </source>
</evidence>
<keyword evidence="5" id="KW-1133">Transmembrane helix</keyword>